<feature type="domain" description="J" evidence="2">
    <location>
        <begin position="6"/>
        <end position="76"/>
    </location>
</feature>
<dbReference type="PROSITE" id="PS50076">
    <property type="entry name" value="DNAJ_2"/>
    <property type="match status" value="1"/>
</dbReference>
<sequence>MSESLDPYAVLGVTPSATPAQISHAFRTKLRALHPDTGYARSRPPGDAEAQLQQLLRAYDALRHGGRRNAGADPPGSRRPAANTQGPVKIRVTHGRAAAAERRKDLWAGPVRRHRGRDH</sequence>
<dbReference type="PRINTS" id="PR00625">
    <property type="entry name" value="JDOMAIN"/>
</dbReference>
<dbReference type="Pfam" id="PF00226">
    <property type="entry name" value="DnaJ"/>
    <property type="match status" value="1"/>
</dbReference>
<dbReference type="CDD" id="cd06257">
    <property type="entry name" value="DnaJ"/>
    <property type="match status" value="1"/>
</dbReference>
<dbReference type="InterPro" id="IPR001623">
    <property type="entry name" value="DnaJ_domain"/>
</dbReference>
<dbReference type="Gene3D" id="1.10.287.110">
    <property type="entry name" value="DnaJ domain"/>
    <property type="match status" value="1"/>
</dbReference>
<dbReference type="SUPFAM" id="SSF46565">
    <property type="entry name" value="Chaperone J-domain"/>
    <property type="match status" value="1"/>
</dbReference>
<gene>
    <name evidence="3" type="ORF">A5710_21955</name>
</gene>
<name>A0A1A2NTF3_MYCSD</name>
<dbReference type="OrthoDB" id="166297at2"/>
<evidence type="ECO:0000313" key="3">
    <source>
        <dbReference type="EMBL" id="OBI29411.1"/>
    </source>
</evidence>
<proteinExistence type="predicted"/>
<dbReference type="EMBL" id="LZKG01000088">
    <property type="protein sequence ID" value="OBI29411.1"/>
    <property type="molecule type" value="Genomic_DNA"/>
</dbReference>
<evidence type="ECO:0000313" key="4">
    <source>
        <dbReference type="Proteomes" id="UP000093943"/>
    </source>
</evidence>
<dbReference type="InterPro" id="IPR036869">
    <property type="entry name" value="J_dom_sf"/>
</dbReference>
<accession>A0A1A2NTF3</accession>
<dbReference type="Proteomes" id="UP000093943">
    <property type="component" value="Unassembled WGS sequence"/>
</dbReference>
<dbReference type="SMART" id="SM00271">
    <property type="entry name" value="DnaJ"/>
    <property type="match status" value="1"/>
</dbReference>
<comment type="caution">
    <text evidence="3">The sequence shown here is derived from an EMBL/GenBank/DDBJ whole genome shotgun (WGS) entry which is preliminary data.</text>
</comment>
<organism evidence="3 4">
    <name type="scientific">Mycolicibacter sinensis (strain JDM601)</name>
    <name type="common">Mycobacterium sinense</name>
    <dbReference type="NCBI Taxonomy" id="875328"/>
    <lineage>
        <taxon>Bacteria</taxon>
        <taxon>Bacillati</taxon>
        <taxon>Actinomycetota</taxon>
        <taxon>Actinomycetes</taxon>
        <taxon>Mycobacteriales</taxon>
        <taxon>Mycobacteriaceae</taxon>
        <taxon>Mycolicibacter</taxon>
    </lineage>
</organism>
<reference evidence="4" key="1">
    <citation type="submission" date="2016-06" db="EMBL/GenBank/DDBJ databases">
        <authorList>
            <person name="Sutton G."/>
            <person name="Brinkac L."/>
            <person name="Sanka R."/>
            <person name="Adams M."/>
            <person name="Lau E."/>
            <person name="Sam S."/>
            <person name="Sreng N."/>
            <person name="Him V."/>
            <person name="Kerleguer A."/>
            <person name="Cheng S."/>
        </authorList>
    </citation>
    <scope>NUCLEOTIDE SEQUENCE [LARGE SCALE GENOMIC DNA]</scope>
    <source>
        <strain evidence="4">E1876</strain>
    </source>
</reference>
<protein>
    <recommendedName>
        <fullName evidence="2">J domain-containing protein</fullName>
    </recommendedName>
</protein>
<evidence type="ECO:0000259" key="2">
    <source>
        <dbReference type="PROSITE" id="PS50076"/>
    </source>
</evidence>
<dbReference type="AlphaFoldDB" id="A0A1A2NTF3"/>
<dbReference type="RefSeq" id="WP_064921781.1">
    <property type="nucleotide sequence ID" value="NZ_LZJK01000076.1"/>
</dbReference>
<feature type="region of interest" description="Disordered" evidence="1">
    <location>
        <begin position="60"/>
        <end position="119"/>
    </location>
</feature>
<evidence type="ECO:0000256" key="1">
    <source>
        <dbReference type="SAM" id="MobiDB-lite"/>
    </source>
</evidence>